<accession>A0A318J910</accession>
<name>A0A318J910_9BURK</name>
<evidence type="ECO:0000256" key="1">
    <source>
        <dbReference type="ARBA" id="ARBA00022679"/>
    </source>
</evidence>
<feature type="domain" description="N-acetyltransferase" evidence="3">
    <location>
        <begin position="4"/>
        <end position="154"/>
    </location>
</feature>
<evidence type="ECO:0000259" key="3">
    <source>
        <dbReference type="PROSITE" id="PS51186"/>
    </source>
</evidence>
<dbReference type="InterPro" id="IPR016181">
    <property type="entry name" value="Acyl_CoA_acyltransferase"/>
</dbReference>
<dbReference type="EMBL" id="QJKB01000004">
    <property type="protein sequence ID" value="PXX43251.1"/>
    <property type="molecule type" value="Genomic_DNA"/>
</dbReference>
<dbReference type="Gene3D" id="3.40.630.30">
    <property type="match status" value="1"/>
</dbReference>
<dbReference type="InterPro" id="IPR000182">
    <property type="entry name" value="GNAT_dom"/>
</dbReference>
<dbReference type="PROSITE" id="PS51186">
    <property type="entry name" value="GNAT"/>
    <property type="match status" value="1"/>
</dbReference>
<evidence type="ECO:0000313" key="5">
    <source>
        <dbReference type="Proteomes" id="UP000247792"/>
    </source>
</evidence>
<dbReference type="InterPro" id="IPR050832">
    <property type="entry name" value="Bact_Acetyltransf"/>
</dbReference>
<dbReference type="PANTHER" id="PTHR43877">
    <property type="entry name" value="AMINOALKYLPHOSPHONATE N-ACETYLTRANSFERASE-RELATED-RELATED"/>
    <property type="match status" value="1"/>
</dbReference>
<gene>
    <name evidence="4" type="ORF">DFR42_104252</name>
</gene>
<organism evidence="4 5">
    <name type="scientific">Undibacterium pigrum</name>
    <dbReference type="NCBI Taxonomy" id="401470"/>
    <lineage>
        <taxon>Bacteria</taxon>
        <taxon>Pseudomonadati</taxon>
        <taxon>Pseudomonadota</taxon>
        <taxon>Betaproteobacteria</taxon>
        <taxon>Burkholderiales</taxon>
        <taxon>Oxalobacteraceae</taxon>
        <taxon>Undibacterium</taxon>
    </lineage>
</organism>
<keyword evidence="4" id="KW-0689">Ribosomal protein</keyword>
<dbReference type="RefSeq" id="WP_110255788.1">
    <property type="nucleotide sequence ID" value="NZ_QJKB01000004.1"/>
</dbReference>
<dbReference type="PANTHER" id="PTHR43877:SF2">
    <property type="entry name" value="AMINOALKYLPHOSPHONATE N-ACETYLTRANSFERASE-RELATED"/>
    <property type="match status" value="1"/>
</dbReference>
<dbReference type="GO" id="GO:0005840">
    <property type="term" value="C:ribosome"/>
    <property type="evidence" value="ECO:0007669"/>
    <property type="project" value="UniProtKB-KW"/>
</dbReference>
<dbReference type="OrthoDB" id="5295305at2"/>
<keyword evidence="2" id="KW-0012">Acyltransferase</keyword>
<dbReference type="SUPFAM" id="SSF55729">
    <property type="entry name" value="Acyl-CoA N-acyltransferases (Nat)"/>
    <property type="match status" value="1"/>
</dbReference>
<dbReference type="Proteomes" id="UP000247792">
    <property type="component" value="Unassembled WGS sequence"/>
</dbReference>
<dbReference type="AlphaFoldDB" id="A0A318J910"/>
<keyword evidence="5" id="KW-1185">Reference proteome</keyword>
<comment type="caution">
    <text evidence="4">The sequence shown here is derived from an EMBL/GenBank/DDBJ whole genome shotgun (WGS) entry which is preliminary data.</text>
</comment>
<evidence type="ECO:0000256" key="2">
    <source>
        <dbReference type="ARBA" id="ARBA00023315"/>
    </source>
</evidence>
<sequence length="154" mass="17585">MSKVVVRAASKEDFAKWSVLWEGYNQFYERTGPNALPEAVTLRTWERFFDGYEPIHALVAEQDGQLVGLAHYLYHRTTSRIEASCYLNDLFTSPDVRGQGVGRALIEAVYEQAKLAGSTVVYWQTHETNETAQKLYRQVADRSGFIVYRKSLAL</sequence>
<evidence type="ECO:0000313" key="4">
    <source>
        <dbReference type="EMBL" id="PXX43251.1"/>
    </source>
</evidence>
<dbReference type="CDD" id="cd04301">
    <property type="entry name" value="NAT_SF"/>
    <property type="match status" value="1"/>
</dbReference>
<dbReference type="Pfam" id="PF00583">
    <property type="entry name" value="Acetyltransf_1"/>
    <property type="match status" value="1"/>
</dbReference>
<reference evidence="4 5" key="1">
    <citation type="submission" date="2018-05" db="EMBL/GenBank/DDBJ databases">
        <title>Genomic Encyclopedia of Type Strains, Phase IV (KMG-IV): sequencing the most valuable type-strain genomes for metagenomic binning, comparative biology and taxonomic classification.</title>
        <authorList>
            <person name="Goeker M."/>
        </authorList>
    </citation>
    <scope>NUCLEOTIDE SEQUENCE [LARGE SCALE GENOMIC DNA]</scope>
    <source>
        <strain evidence="4 5">DSM 19792</strain>
    </source>
</reference>
<protein>
    <submittedName>
        <fullName evidence="4">Ribosomal protein S18 acetylase RimI-like enzyme</fullName>
    </submittedName>
</protein>
<proteinExistence type="predicted"/>
<keyword evidence="1" id="KW-0808">Transferase</keyword>
<keyword evidence="4" id="KW-0687">Ribonucleoprotein</keyword>
<dbReference type="GO" id="GO:0016747">
    <property type="term" value="F:acyltransferase activity, transferring groups other than amino-acyl groups"/>
    <property type="evidence" value="ECO:0007669"/>
    <property type="project" value="InterPro"/>
</dbReference>